<dbReference type="Gene3D" id="3.10.450.40">
    <property type="match status" value="1"/>
</dbReference>
<dbReference type="RefSeq" id="WP_267541612.1">
    <property type="nucleotide sequence ID" value="NZ_JAPNKA010000001.1"/>
</dbReference>
<sequence length="124" mass="13852">MKRSSHRTDVAFPYGVDVRGQTATAASYDAHVRHLIEQVLFTSPGERVNRPDFGSGLLQLVFAPAGDELLASTRLLLQSNLQRWLSDVITVEALDVTLQESTVSVTLHYIVLATGQRRQDRFTR</sequence>
<dbReference type="InterPro" id="IPR007048">
    <property type="entry name" value="IraD/Gp25-like"/>
</dbReference>
<evidence type="ECO:0000313" key="3">
    <source>
        <dbReference type="Proteomes" id="UP001207654"/>
    </source>
</evidence>
<evidence type="ECO:0000259" key="1">
    <source>
        <dbReference type="Pfam" id="PF04965"/>
    </source>
</evidence>
<dbReference type="EMBL" id="JAPNKA010000001">
    <property type="protein sequence ID" value="MCY1083067.1"/>
    <property type="molecule type" value="Genomic_DNA"/>
</dbReference>
<proteinExistence type="predicted"/>
<dbReference type="Proteomes" id="UP001207654">
    <property type="component" value="Unassembled WGS sequence"/>
</dbReference>
<reference evidence="2 3" key="1">
    <citation type="submission" date="2022-11" db="EMBL/GenBank/DDBJ databases">
        <title>Minimal conservation of predation-associated metabolite biosynthetic gene clusters underscores biosynthetic potential of Myxococcota including descriptions for ten novel species: Archangium lansinium sp. nov., Myxococcus landrumus sp. nov., Nannocystis bai.</title>
        <authorList>
            <person name="Ahearne A."/>
            <person name="Stevens C."/>
            <person name="Phillips K."/>
        </authorList>
    </citation>
    <scope>NUCLEOTIDE SEQUENCE [LARGE SCALE GENOMIC DNA]</scope>
    <source>
        <strain evidence="2 3">MIWBW</strain>
    </source>
</reference>
<dbReference type="SUPFAM" id="SSF160719">
    <property type="entry name" value="gpW/gp25-like"/>
    <property type="match status" value="1"/>
</dbReference>
<protein>
    <submittedName>
        <fullName evidence="2">GPW/gp25 family protein</fullName>
    </submittedName>
</protein>
<comment type="caution">
    <text evidence="2">The sequence shown here is derived from an EMBL/GenBank/DDBJ whole genome shotgun (WGS) entry which is preliminary data.</text>
</comment>
<organism evidence="2 3">
    <name type="scientific">Archangium lansingense</name>
    <dbReference type="NCBI Taxonomy" id="2995310"/>
    <lineage>
        <taxon>Bacteria</taxon>
        <taxon>Pseudomonadati</taxon>
        <taxon>Myxococcota</taxon>
        <taxon>Myxococcia</taxon>
        <taxon>Myxococcales</taxon>
        <taxon>Cystobacterineae</taxon>
        <taxon>Archangiaceae</taxon>
        <taxon>Archangium</taxon>
    </lineage>
</organism>
<evidence type="ECO:0000313" key="2">
    <source>
        <dbReference type="EMBL" id="MCY1083067.1"/>
    </source>
</evidence>
<accession>A0ABT4AN00</accession>
<name>A0ABT4AN00_9BACT</name>
<keyword evidence="3" id="KW-1185">Reference proteome</keyword>
<gene>
    <name evidence="2" type="ORF">OV287_52390</name>
</gene>
<feature type="domain" description="IraD/Gp25-like" evidence="1">
    <location>
        <begin position="27"/>
        <end position="114"/>
    </location>
</feature>
<dbReference type="Pfam" id="PF04965">
    <property type="entry name" value="GPW_gp25"/>
    <property type="match status" value="1"/>
</dbReference>